<reference evidence="3" key="1">
    <citation type="submission" date="2022-01" db="EMBL/GenBank/DDBJ databases">
        <authorList>
            <person name="Criscuolo A."/>
        </authorList>
    </citation>
    <scope>NUCLEOTIDE SEQUENCE</scope>
    <source>
        <strain evidence="3">CIP111891</strain>
    </source>
</reference>
<keyword evidence="4" id="KW-1185">Reference proteome</keyword>
<dbReference type="PROSITE" id="PS50110">
    <property type="entry name" value="RESPONSE_REGULATORY"/>
    <property type="match status" value="1"/>
</dbReference>
<dbReference type="InterPro" id="IPR058245">
    <property type="entry name" value="NreC/VraR/RcsB-like_REC"/>
</dbReference>
<dbReference type="Gene3D" id="3.40.50.2300">
    <property type="match status" value="1"/>
</dbReference>
<comment type="caution">
    <text evidence="3">The sequence shown here is derived from an EMBL/GenBank/DDBJ whole genome shotgun (WGS) entry which is preliminary data.</text>
</comment>
<evidence type="ECO:0000256" key="1">
    <source>
        <dbReference type="PROSITE-ProRule" id="PRU00169"/>
    </source>
</evidence>
<protein>
    <submittedName>
        <fullName evidence="3">Response regulator protein VraR</fullName>
    </submittedName>
</protein>
<dbReference type="PANTHER" id="PTHR45566">
    <property type="entry name" value="HTH-TYPE TRANSCRIPTIONAL REGULATOR YHJB-RELATED"/>
    <property type="match status" value="1"/>
</dbReference>
<dbReference type="Pfam" id="PF00072">
    <property type="entry name" value="Response_reg"/>
    <property type="match status" value="1"/>
</dbReference>
<keyword evidence="1" id="KW-0597">Phosphoprotein</keyword>
<gene>
    <name evidence="3" type="primary">vraR_2</name>
    <name evidence="3" type="ORF">PAECIP111891_02771</name>
</gene>
<dbReference type="CDD" id="cd17535">
    <property type="entry name" value="REC_NarL-like"/>
    <property type="match status" value="1"/>
</dbReference>
<organism evidence="3 4">
    <name type="scientific">Paenibacillus allorhizoplanae</name>
    <dbReference type="NCBI Taxonomy" id="2905648"/>
    <lineage>
        <taxon>Bacteria</taxon>
        <taxon>Bacillati</taxon>
        <taxon>Bacillota</taxon>
        <taxon>Bacilli</taxon>
        <taxon>Bacillales</taxon>
        <taxon>Paenibacillaceae</taxon>
        <taxon>Paenibacillus</taxon>
    </lineage>
</organism>
<feature type="modified residue" description="4-aspartylphosphate" evidence="1">
    <location>
        <position position="54"/>
    </location>
</feature>
<feature type="domain" description="Response regulatory" evidence="2">
    <location>
        <begin position="3"/>
        <end position="119"/>
    </location>
</feature>
<dbReference type="InterPro" id="IPR011006">
    <property type="entry name" value="CheY-like_superfamily"/>
</dbReference>
<accession>A0ABN8GDA5</accession>
<dbReference type="InterPro" id="IPR001789">
    <property type="entry name" value="Sig_transdc_resp-reg_receiver"/>
</dbReference>
<dbReference type="Proteomes" id="UP000838821">
    <property type="component" value="Unassembled WGS sequence"/>
</dbReference>
<evidence type="ECO:0000313" key="4">
    <source>
        <dbReference type="Proteomes" id="UP000838821"/>
    </source>
</evidence>
<proteinExistence type="predicted"/>
<dbReference type="SUPFAM" id="SSF52172">
    <property type="entry name" value="CheY-like"/>
    <property type="match status" value="1"/>
</dbReference>
<dbReference type="InterPro" id="IPR051015">
    <property type="entry name" value="EvgA-like"/>
</dbReference>
<evidence type="ECO:0000313" key="3">
    <source>
        <dbReference type="EMBL" id="CAH1206050.1"/>
    </source>
</evidence>
<sequence length="140" mass="15635">MYKVVIADDRQLIRAGLHMLLDSCGLYIVAGEASDGNEAVSQSLALVPDLLLTDLKMPGQCIIEGVRILKERLPNIKIIILTAFDESEDIYRACKAGVDGYLMKDTSPETILSTIQEVMKGTSMFQPKENKLYWTRENLL</sequence>
<dbReference type="SMART" id="SM00448">
    <property type="entry name" value="REC"/>
    <property type="match status" value="1"/>
</dbReference>
<name>A0ABN8GDA5_9BACL</name>
<dbReference type="PANTHER" id="PTHR45566:SF2">
    <property type="entry name" value="NARL SUBFAMILY"/>
    <property type="match status" value="1"/>
</dbReference>
<dbReference type="EMBL" id="CAKMMW010000007">
    <property type="protein sequence ID" value="CAH1206050.1"/>
    <property type="molecule type" value="Genomic_DNA"/>
</dbReference>
<dbReference type="RefSeq" id="WP_236287892.1">
    <property type="nucleotide sequence ID" value="NZ_CAKMMW010000007.1"/>
</dbReference>
<evidence type="ECO:0000259" key="2">
    <source>
        <dbReference type="PROSITE" id="PS50110"/>
    </source>
</evidence>